<dbReference type="Gene3D" id="1.10.530.10">
    <property type="match status" value="1"/>
</dbReference>
<sequence length="536" mass="54042">MSVSAKGGVGTTKGSGATARAGLGSALGFDSGRFGASPASGSFDSGRMGPASTGLGGALSKSSRGYTAAGGLDSPSEKGQGPGLGVSFDNGRFAQNTPTAKYSAAFRGDSPSEMNGAGPGVSVAGFSSDGTSALDGYNQAAKSLQTAGLSTIGGKPAPGTTAAASMSFREAEDASLAKYNALESTLASIRQAEAQKTDPYNGLVNSRRKGNPTHANLTGMTISEVQALQDGMIAAGYPSTAVGAYQTRKDTLAMAVKSLGIDPDTTKFTKSVQDRIAAGLIDNRANQATDEDGNINPSKFANKLSKEWAGFANSSGVSSYDGFNGNKASVGFSTVKGLADGLVSNDVVGPNAFSEWNGRRPAKDDSGWADDTAPSVSLRGYGVDDSATGATTRTVDRFANKYLGRDTNQNAAATVDADPKRDLTTGEKVAAGALDVGIGMVPGIGLGASLVNGALTLAGKPTIGQAVVGSVVNGAGGTPRGTEPNSGGTRNERTPDSKPEADKTAAEKPSDPVQSFIGKYISRPTPAEKWGRTSLA</sequence>
<feature type="region of interest" description="Disordered" evidence="1">
    <location>
        <begin position="38"/>
        <end position="92"/>
    </location>
</feature>
<reference evidence="2 3" key="1">
    <citation type="submission" date="2018-05" db="EMBL/GenBank/DDBJ databases">
        <title>The draft genome of strain NS-104.</title>
        <authorList>
            <person name="Hang P."/>
            <person name="Jiang J."/>
        </authorList>
    </citation>
    <scope>NUCLEOTIDE SEQUENCE [LARGE SCALE GENOMIC DNA]</scope>
    <source>
        <strain evidence="2 3">NS-104</strain>
    </source>
</reference>
<gene>
    <name evidence="2" type="ORF">DEM27_10375</name>
</gene>
<feature type="region of interest" description="Disordered" evidence="1">
    <location>
        <begin position="193"/>
        <end position="215"/>
    </location>
</feature>
<feature type="region of interest" description="Disordered" evidence="1">
    <location>
        <begin position="1"/>
        <end position="22"/>
    </location>
</feature>
<feature type="region of interest" description="Disordered" evidence="1">
    <location>
        <begin position="356"/>
        <end position="383"/>
    </location>
</feature>
<dbReference type="EMBL" id="QFBC01000003">
    <property type="protein sequence ID" value="PWE56759.1"/>
    <property type="molecule type" value="Genomic_DNA"/>
</dbReference>
<accession>A0A2U2DU61</accession>
<protein>
    <submittedName>
        <fullName evidence="2">Uncharacterized protein</fullName>
    </submittedName>
</protein>
<evidence type="ECO:0000313" key="2">
    <source>
        <dbReference type="EMBL" id="PWE56759.1"/>
    </source>
</evidence>
<evidence type="ECO:0000256" key="1">
    <source>
        <dbReference type="SAM" id="MobiDB-lite"/>
    </source>
</evidence>
<dbReference type="Proteomes" id="UP000245252">
    <property type="component" value="Unassembled WGS sequence"/>
</dbReference>
<dbReference type="SUPFAM" id="SSF53955">
    <property type="entry name" value="Lysozyme-like"/>
    <property type="match status" value="1"/>
</dbReference>
<proteinExistence type="predicted"/>
<feature type="region of interest" description="Disordered" evidence="1">
    <location>
        <begin position="471"/>
        <end position="536"/>
    </location>
</feature>
<keyword evidence="3" id="KW-1185">Reference proteome</keyword>
<name>A0A2U2DU61_9HYPH</name>
<feature type="compositionally biased region" description="Basic and acidic residues" evidence="1">
    <location>
        <begin position="490"/>
        <end position="510"/>
    </location>
</feature>
<evidence type="ECO:0000313" key="3">
    <source>
        <dbReference type="Proteomes" id="UP000245252"/>
    </source>
</evidence>
<dbReference type="InterPro" id="IPR023346">
    <property type="entry name" value="Lysozyme-like_dom_sf"/>
</dbReference>
<organism evidence="2 3">
    <name type="scientific">Metarhizobium album</name>
    <dbReference type="NCBI Taxonomy" id="2182425"/>
    <lineage>
        <taxon>Bacteria</taxon>
        <taxon>Pseudomonadati</taxon>
        <taxon>Pseudomonadota</taxon>
        <taxon>Alphaproteobacteria</taxon>
        <taxon>Hyphomicrobiales</taxon>
        <taxon>Rhizobiaceae</taxon>
        <taxon>Metarhizobium</taxon>
    </lineage>
</organism>
<comment type="caution">
    <text evidence="2">The sequence shown here is derived from an EMBL/GenBank/DDBJ whole genome shotgun (WGS) entry which is preliminary data.</text>
</comment>
<feature type="compositionally biased region" description="Basic and acidic residues" evidence="1">
    <location>
        <begin position="357"/>
        <end position="366"/>
    </location>
</feature>
<dbReference type="AlphaFoldDB" id="A0A2U2DU61"/>